<dbReference type="Proteomes" id="UP000652219">
    <property type="component" value="Unassembled WGS sequence"/>
</dbReference>
<evidence type="ECO:0000256" key="6">
    <source>
        <dbReference type="ARBA" id="ARBA00023180"/>
    </source>
</evidence>
<dbReference type="CDD" id="cd17323">
    <property type="entry name" value="MFS_Tpo1_MDR_like"/>
    <property type="match status" value="1"/>
</dbReference>
<evidence type="ECO:0000256" key="1">
    <source>
        <dbReference type="ARBA" id="ARBA00004141"/>
    </source>
</evidence>
<feature type="transmembrane region" description="Helical" evidence="8">
    <location>
        <begin position="299"/>
        <end position="320"/>
    </location>
</feature>
<gene>
    <name evidence="10" type="ORF">CSOJ01_11175</name>
</gene>
<dbReference type="AlphaFoldDB" id="A0A8H6IYL1"/>
<feature type="transmembrane region" description="Helical" evidence="8">
    <location>
        <begin position="141"/>
        <end position="160"/>
    </location>
</feature>
<sequence>MANEPQNDSPRSDTDVEQQPPPKEQKPTGQEKTIAEDEAPPTPDPNIVDFDGPNDPENPLNWTTTRKATSIVIVSLTALLSTSNSPIGSTISAAAAPEIMIYFKTTDEALAALMTTIYLFGYAFGPLAIAPLSELYGKAPVFRVCAALFVVFNAACALANSLGSLIAFRLLAGIAGSCPGTLGGGSIADMIPRERRGAVMSAYIMGPVLGPTIGPIVGGYLTPAAGWRWGFWLMTISSGVMAVFIFLFMRESYAYAILKNKTAKLRKQTGNQNLRSKLDTGKNPRELFRLAIFRPLKMLASPTVFLVSGYAATVFSYAYLCFTTFPRVFRDQYDFGSGASGLATIGLGIGFVAGLLFCGAVSDPWSARLAKTKNGGVAKPEYRLPTLVSGAIFVPIGLFWYGWSAEARTHWIMPIIGTGLLGIGIVTAYSTAATYLVDAYPVYAASVMAASALFRCLIGALLPLAGGAMFDALGVGWGNSLLGFISIAFLPLSLVLYVYGERIRGSRLLKMEL</sequence>
<comment type="similarity">
    <text evidence="2">Belongs to the major facilitator superfamily.</text>
</comment>
<keyword evidence="5 8" id="KW-0472">Membrane</keyword>
<evidence type="ECO:0000256" key="4">
    <source>
        <dbReference type="ARBA" id="ARBA00022989"/>
    </source>
</evidence>
<evidence type="ECO:0000256" key="2">
    <source>
        <dbReference type="ARBA" id="ARBA00008335"/>
    </source>
</evidence>
<feature type="transmembrane region" description="Helical" evidence="8">
    <location>
        <begin position="109"/>
        <end position="129"/>
    </location>
</feature>
<protein>
    <submittedName>
        <fullName evidence="10">Cycloheximide resistance protein</fullName>
    </submittedName>
</protein>
<comment type="subcellular location">
    <subcellularLocation>
        <location evidence="1">Membrane</location>
        <topology evidence="1">Multi-pass membrane protein</topology>
    </subcellularLocation>
</comment>
<comment type="caution">
    <text evidence="10">The sequence shown here is derived from an EMBL/GenBank/DDBJ whole genome shotgun (WGS) entry which is preliminary data.</text>
</comment>
<feature type="transmembrane region" description="Helical" evidence="8">
    <location>
        <begin position="409"/>
        <end position="430"/>
    </location>
</feature>
<organism evidence="10 11">
    <name type="scientific">Colletotrichum sojae</name>
    <dbReference type="NCBI Taxonomy" id="2175907"/>
    <lineage>
        <taxon>Eukaryota</taxon>
        <taxon>Fungi</taxon>
        <taxon>Dikarya</taxon>
        <taxon>Ascomycota</taxon>
        <taxon>Pezizomycotina</taxon>
        <taxon>Sordariomycetes</taxon>
        <taxon>Hypocreomycetidae</taxon>
        <taxon>Glomerellales</taxon>
        <taxon>Glomerellaceae</taxon>
        <taxon>Colletotrichum</taxon>
        <taxon>Colletotrichum orchidearum species complex</taxon>
    </lineage>
</organism>
<evidence type="ECO:0000259" key="9">
    <source>
        <dbReference type="PROSITE" id="PS50850"/>
    </source>
</evidence>
<dbReference type="GO" id="GO:0016020">
    <property type="term" value="C:membrane"/>
    <property type="evidence" value="ECO:0007669"/>
    <property type="project" value="UniProtKB-SubCell"/>
</dbReference>
<evidence type="ECO:0000313" key="10">
    <source>
        <dbReference type="EMBL" id="KAF6803053.1"/>
    </source>
</evidence>
<dbReference type="InterPro" id="IPR036259">
    <property type="entry name" value="MFS_trans_sf"/>
</dbReference>
<evidence type="ECO:0000256" key="8">
    <source>
        <dbReference type="SAM" id="Phobius"/>
    </source>
</evidence>
<name>A0A8H6IYL1_9PEZI</name>
<keyword evidence="11" id="KW-1185">Reference proteome</keyword>
<feature type="transmembrane region" description="Helical" evidence="8">
    <location>
        <begin position="200"/>
        <end position="223"/>
    </location>
</feature>
<proteinExistence type="inferred from homology"/>
<evidence type="ECO:0000313" key="11">
    <source>
        <dbReference type="Proteomes" id="UP000652219"/>
    </source>
</evidence>
<dbReference type="InterPro" id="IPR020846">
    <property type="entry name" value="MFS_dom"/>
</dbReference>
<dbReference type="Pfam" id="PF07690">
    <property type="entry name" value="MFS_1"/>
    <property type="match status" value="1"/>
</dbReference>
<dbReference type="EMBL" id="WIGN01000250">
    <property type="protein sequence ID" value="KAF6803053.1"/>
    <property type="molecule type" value="Genomic_DNA"/>
</dbReference>
<feature type="transmembrane region" description="Helical" evidence="8">
    <location>
        <begin position="340"/>
        <end position="361"/>
    </location>
</feature>
<reference evidence="10 11" key="1">
    <citation type="journal article" date="2020" name="Phytopathology">
        <title>Genome Sequence Resources of Colletotrichum truncatum, C. plurivorum, C. musicola, and C. sojae: Four Species Pathogenic to Soybean (Glycine max).</title>
        <authorList>
            <person name="Rogerio F."/>
            <person name="Boufleur T.R."/>
            <person name="Ciampi-Guillardi M."/>
            <person name="Sukno S.A."/>
            <person name="Thon M.R."/>
            <person name="Massola Junior N.S."/>
            <person name="Baroncelli R."/>
        </authorList>
    </citation>
    <scope>NUCLEOTIDE SEQUENCE [LARGE SCALE GENOMIC DNA]</scope>
    <source>
        <strain evidence="10 11">LFN0009</strain>
    </source>
</reference>
<keyword evidence="3 8" id="KW-0812">Transmembrane</keyword>
<dbReference type="SUPFAM" id="SSF103473">
    <property type="entry name" value="MFS general substrate transporter"/>
    <property type="match status" value="1"/>
</dbReference>
<dbReference type="PANTHER" id="PTHR23502:SF68">
    <property type="entry name" value="MULTIDRUG TRANSPORTER, PUTATIVE (AFU_ORTHOLOGUE AFUA_3G01120)-RELATED"/>
    <property type="match status" value="1"/>
</dbReference>
<feature type="transmembrane region" description="Helical" evidence="8">
    <location>
        <begin position="382"/>
        <end position="403"/>
    </location>
</feature>
<accession>A0A8H6IYL1</accession>
<feature type="transmembrane region" description="Helical" evidence="8">
    <location>
        <begin position="442"/>
        <end position="465"/>
    </location>
</feature>
<dbReference type="InterPro" id="IPR011701">
    <property type="entry name" value="MFS"/>
</dbReference>
<dbReference type="PANTHER" id="PTHR23502">
    <property type="entry name" value="MAJOR FACILITATOR SUPERFAMILY"/>
    <property type="match status" value="1"/>
</dbReference>
<keyword evidence="4 8" id="KW-1133">Transmembrane helix</keyword>
<feature type="domain" description="Major facilitator superfamily (MFS) profile" evidence="9">
    <location>
        <begin position="70"/>
        <end position="503"/>
    </location>
</feature>
<evidence type="ECO:0000256" key="3">
    <source>
        <dbReference type="ARBA" id="ARBA00022692"/>
    </source>
</evidence>
<feature type="region of interest" description="Disordered" evidence="7">
    <location>
        <begin position="1"/>
        <end position="62"/>
    </location>
</feature>
<dbReference type="PROSITE" id="PS50850">
    <property type="entry name" value="MFS"/>
    <property type="match status" value="1"/>
</dbReference>
<keyword evidence="6" id="KW-0325">Glycoprotein</keyword>
<dbReference type="FunFam" id="1.20.1250.20:FF:000011">
    <property type="entry name" value="MFS multidrug transporter, putative"/>
    <property type="match status" value="1"/>
</dbReference>
<feature type="transmembrane region" description="Helical" evidence="8">
    <location>
        <begin position="477"/>
        <end position="500"/>
    </location>
</feature>
<dbReference type="GO" id="GO:0022857">
    <property type="term" value="F:transmembrane transporter activity"/>
    <property type="evidence" value="ECO:0007669"/>
    <property type="project" value="InterPro"/>
</dbReference>
<evidence type="ECO:0000256" key="5">
    <source>
        <dbReference type="ARBA" id="ARBA00023136"/>
    </source>
</evidence>
<feature type="transmembrane region" description="Helical" evidence="8">
    <location>
        <begin position="229"/>
        <end position="249"/>
    </location>
</feature>
<evidence type="ECO:0000256" key="7">
    <source>
        <dbReference type="SAM" id="MobiDB-lite"/>
    </source>
</evidence>
<dbReference type="Gene3D" id="1.20.1250.20">
    <property type="entry name" value="MFS general substrate transporter like domains"/>
    <property type="match status" value="1"/>
</dbReference>